<keyword evidence="1" id="KW-0472">Membrane</keyword>
<dbReference type="AlphaFoldDB" id="A0AAE3KGR0"/>
<feature type="transmembrane region" description="Helical" evidence="1">
    <location>
        <begin position="290"/>
        <end position="310"/>
    </location>
</feature>
<feature type="transmembrane region" description="Helical" evidence="1">
    <location>
        <begin position="369"/>
        <end position="395"/>
    </location>
</feature>
<keyword evidence="1" id="KW-0812">Transmembrane</keyword>
<feature type="transmembrane region" description="Helical" evidence="1">
    <location>
        <begin position="501"/>
        <end position="524"/>
    </location>
</feature>
<gene>
    <name evidence="2" type="ORF">LX83_004399</name>
</gene>
<evidence type="ECO:0000256" key="1">
    <source>
        <dbReference type="SAM" id="Phobius"/>
    </source>
</evidence>
<evidence type="ECO:0000313" key="2">
    <source>
        <dbReference type="EMBL" id="MCP2167526.1"/>
    </source>
</evidence>
<keyword evidence="1" id="KW-1133">Transmembrane helix</keyword>
<feature type="transmembrane region" description="Helical" evidence="1">
    <location>
        <begin position="720"/>
        <end position="744"/>
    </location>
</feature>
<evidence type="ECO:0000313" key="3">
    <source>
        <dbReference type="Proteomes" id="UP001206128"/>
    </source>
</evidence>
<reference evidence="2" key="1">
    <citation type="submission" date="2022-06" db="EMBL/GenBank/DDBJ databases">
        <title>Genomic Encyclopedia of Archaeal and Bacterial Type Strains, Phase II (KMG-II): from individual species to whole genera.</title>
        <authorList>
            <person name="Goeker M."/>
        </authorList>
    </citation>
    <scope>NUCLEOTIDE SEQUENCE</scope>
    <source>
        <strain evidence="2">DSM 43935</strain>
    </source>
</reference>
<feature type="transmembrane region" description="Helical" evidence="1">
    <location>
        <begin position="416"/>
        <end position="437"/>
    </location>
</feature>
<name>A0AAE3KGR0_9PSEU</name>
<feature type="transmembrane region" description="Helical" evidence="1">
    <location>
        <begin position="330"/>
        <end position="357"/>
    </location>
</feature>
<comment type="caution">
    <text evidence="2">The sequence shown here is derived from an EMBL/GenBank/DDBJ whole genome shotgun (WGS) entry which is preliminary data.</text>
</comment>
<organism evidence="2 3">
    <name type="scientific">Goodfellowiella coeruleoviolacea</name>
    <dbReference type="NCBI Taxonomy" id="334858"/>
    <lineage>
        <taxon>Bacteria</taxon>
        <taxon>Bacillati</taxon>
        <taxon>Actinomycetota</taxon>
        <taxon>Actinomycetes</taxon>
        <taxon>Pseudonocardiales</taxon>
        <taxon>Pseudonocardiaceae</taxon>
        <taxon>Goodfellowiella</taxon>
    </lineage>
</organism>
<dbReference type="Proteomes" id="UP001206128">
    <property type="component" value="Unassembled WGS sequence"/>
</dbReference>
<keyword evidence="3" id="KW-1185">Reference proteome</keyword>
<protein>
    <submittedName>
        <fullName evidence="2">ABC transport system permease protein</fullName>
    </submittedName>
</protein>
<feature type="transmembrane region" description="Helical" evidence="1">
    <location>
        <begin position="457"/>
        <end position="480"/>
    </location>
</feature>
<feature type="transmembrane region" description="Helical" evidence="1">
    <location>
        <begin position="817"/>
        <end position="840"/>
    </location>
</feature>
<feature type="transmembrane region" description="Helical" evidence="1">
    <location>
        <begin position="773"/>
        <end position="797"/>
    </location>
</feature>
<proteinExistence type="predicted"/>
<dbReference type="RefSeq" id="WP_253774500.1">
    <property type="nucleotide sequence ID" value="NZ_JAMTCK010000010.1"/>
</dbReference>
<dbReference type="EMBL" id="JAMTCK010000010">
    <property type="protein sequence ID" value="MCP2167526.1"/>
    <property type="molecule type" value="Genomic_DNA"/>
</dbReference>
<accession>A0AAE3KGR0</accession>
<sequence>MQIPWRRAYRAARSSPLTLVVATTTALLLSFVVTAAILHASAAGSAATTYQASQLCPHSLGPTLEGTHLTAAQADQVVRLANTTDTHGFTAPVAAVYSRVQRLDFNGVTPWARLGYRDGALDHLTVLAGGGRDGLWVPRSIAEDAGIHLGDRGLGGQLPPVTAIYQDISNPTPDWWCSEAPRILPNVLAGEGATAAVIWAPDAATFAALPTSAIGVDTTVTLHYPPATAPATLQQAQDLLSRGGALLDEVSARLDAAGLRGVVSPALYFTRPTEVAAQVRDSVATAITPLAALSALVGLAGLATVALQWCQRRHTELRLLWSRGAGPLALAGRALLELAVPQVVGAALGLLAARALLGVYAPAPLPNAGALALAAAGALAVALLALLVTGVVVALRSHRVLQDGPRGARTSFLRRLPRLIPWELLTAALAVPAWISLTDLPFSVSADRPSLRVEPAALAFPLLLVLTVALLTARLLRLALRASHRAALWSRPAAHLALRRLAAAAGPVAGVVLVATLAIGTLAAGTGLASAQRTALDSKSGMLVGARSSVQVDATWAGQPGQQLPESLRASSTLVGVSKTSSGTVLVVDPATLTRGAYLDGPVDAATVTGLLDQLTPTGGAPIPAVAIGAAATGELRLAALPTVRTIATLPAFPRLGTARGYLLARAGLPDLTQVDTWHVWSTTDLTTLTGALDAAGIQHITAQSAASALDGLPFFTIQWSFGFVTALGAVLALASAVALVLTVEVRRRQAALSGALASRMGLRPAALVRSHLLELGAVGAAAVLAGCLVGVGGVTLAAGYLDPAPWLSPRPTPPNLFTLVAGTALVAGLVVVLAGGIAVRSVRTAQIGELIRD</sequence>